<comment type="similarity">
    <text evidence="4">Belongs to the iron/ascorbate-dependent oxidoreductase family.</text>
</comment>
<organism evidence="6 7">
    <name type="scientific">Carya illinoinensis</name>
    <name type="common">Pecan</name>
    <dbReference type="NCBI Taxonomy" id="32201"/>
    <lineage>
        <taxon>Eukaryota</taxon>
        <taxon>Viridiplantae</taxon>
        <taxon>Streptophyta</taxon>
        <taxon>Embryophyta</taxon>
        <taxon>Tracheophyta</taxon>
        <taxon>Spermatophyta</taxon>
        <taxon>Magnoliopsida</taxon>
        <taxon>eudicotyledons</taxon>
        <taxon>Gunneridae</taxon>
        <taxon>Pentapetalae</taxon>
        <taxon>rosids</taxon>
        <taxon>fabids</taxon>
        <taxon>Fagales</taxon>
        <taxon>Juglandaceae</taxon>
        <taxon>Carya</taxon>
    </lineage>
</organism>
<evidence type="ECO:0000259" key="5">
    <source>
        <dbReference type="PROSITE" id="PS51471"/>
    </source>
</evidence>
<dbReference type="InterPro" id="IPR044861">
    <property type="entry name" value="IPNS-like_FE2OG_OXY"/>
</dbReference>
<keyword evidence="3 4" id="KW-0408">Iron</keyword>
<dbReference type="PANTHER" id="PTHR10209:SF546">
    <property type="entry name" value="1-AMINOCYCLOPROPANE-1-CARBOXYLATE OXIDASE HOMOLOG 4-LIKE"/>
    <property type="match status" value="1"/>
</dbReference>
<dbReference type="EMBL" id="CM031828">
    <property type="protein sequence ID" value="KAG6717429.1"/>
    <property type="molecule type" value="Genomic_DNA"/>
</dbReference>
<evidence type="ECO:0000256" key="1">
    <source>
        <dbReference type="ARBA" id="ARBA00022723"/>
    </source>
</evidence>
<dbReference type="InterPro" id="IPR026992">
    <property type="entry name" value="DIOX_N"/>
</dbReference>
<proteinExistence type="inferred from homology"/>
<evidence type="ECO:0000256" key="3">
    <source>
        <dbReference type="ARBA" id="ARBA00023004"/>
    </source>
</evidence>
<feature type="non-terminal residue" evidence="6">
    <location>
        <position position="1"/>
    </location>
</feature>
<dbReference type="GO" id="GO:0046872">
    <property type="term" value="F:metal ion binding"/>
    <property type="evidence" value="ECO:0007669"/>
    <property type="project" value="UniProtKB-KW"/>
</dbReference>
<gene>
    <name evidence="6" type="ORF">I3842_04G098700</name>
</gene>
<dbReference type="InterPro" id="IPR005123">
    <property type="entry name" value="Oxoglu/Fe-dep_dioxygenase_dom"/>
</dbReference>
<dbReference type="Proteomes" id="UP000811246">
    <property type="component" value="Chromosome 4"/>
</dbReference>
<sequence length="362" mass="41040">YFHLRPYERSQGIRRIQGGCQGTRRLRHHLNPPLLRSPTGDYLRPQETLSSLHHKKHTGNRSSPFEVLPLERQKLVAEIKEATATWGFFQVINHGVPVSVLDETINAIRAFHDQPQEVRAKHYKRQDSQGVMYATNNDLYRAKAATWHDSLAVWLSPEKVRAKEEEIPEICRKEVLAWESHATKVAEALFELLSEGLGVEAGRFKELGFLGGKALVGHCYPYCPRPDLTLGITSHTDSGLTVLLQNQVAGLQVKHGDEWVNVKPIPGALTINIGDSIQIISNDNYISVEHRVLANPCKEPRISIVMFFKVGNRGDSEYFGPLEELVSAEKPRLYRKFTVQDLQKNFYSKGLDSKSIIEQFKL</sequence>
<feature type="non-terminal residue" evidence="6">
    <location>
        <position position="362"/>
    </location>
</feature>
<accession>A0A922JUD5</accession>
<dbReference type="Pfam" id="PF14226">
    <property type="entry name" value="DIOX_N"/>
    <property type="match status" value="1"/>
</dbReference>
<dbReference type="PROSITE" id="PS51471">
    <property type="entry name" value="FE2OG_OXY"/>
    <property type="match status" value="1"/>
</dbReference>
<dbReference type="FunFam" id="2.60.120.330:FF:000026">
    <property type="entry name" value="DIBOA-glucoside dioxygenase BX6"/>
    <property type="match status" value="1"/>
</dbReference>
<evidence type="ECO:0000256" key="4">
    <source>
        <dbReference type="RuleBase" id="RU003682"/>
    </source>
</evidence>
<dbReference type="Pfam" id="PF03171">
    <property type="entry name" value="2OG-FeII_Oxy"/>
    <property type="match status" value="1"/>
</dbReference>
<dbReference type="AlphaFoldDB" id="A0A922JUD5"/>
<comment type="caution">
    <text evidence="6">The sequence shown here is derived from an EMBL/GenBank/DDBJ whole genome shotgun (WGS) entry which is preliminary data.</text>
</comment>
<name>A0A922JUD5_CARIL</name>
<reference evidence="6" key="1">
    <citation type="submission" date="2021-01" db="EMBL/GenBank/DDBJ databases">
        <authorList>
            <person name="Lovell J.T."/>
            <person name="Bentley N."/>
            <person name="Bhattarai G."/>
            <person name="Jenkins J.W."/>
            <person name="Sreedasyam A."/>
            <person name="Alarcon Y."/>
            <person name="Bock C."/>
            <person name="Boston L."/>
            <person name="Carlson J."/>
            <person name="Cervantes K."/>
            <person name="Clermont K."/>
            <person name="Krom N."/>
            <person name="Kubenka K."/>
            <person name="Mamidi S."/>
            <person name="Mattison C."/>
            <person name="Monteros M."/>
            <person name="Pisani C."/>
            <person name="Plott C."/>
            <person name="Rajasekar S."/>
            <person name="Rhein H.S."/>
            <person name="Rohla C."/>
            <person name="Song M."/>
            <person name="Hilaire R.S."/>
            <person name="Shu S."/>
            <person name="Wells L."/>
            <person name="Wang X."/>
            <person name="Webber J."/>
            <person name="Heerema R.J."/>
            <person name="Klein P."/>
            <person name="Conner P."/>
            <person name="Grauke L."/>
            <person name="Grimwood J."/>
            <person name="Schmutz J."/>
            <person name="Randall J.J."/>
        </authorList>
    </citation>
    <scope>NUCLEOTIDE SEQUENCE</scope>
    <source>
        <tissue evidence="6">Leaf</tissue>
    </source>
</reference>
<evidence type="ECO:0000256" key="2">
    <source>
        <dbReference type="ARBA" id="ARBA00023002"/>
    </source>
</evidence>
<evidence type="ECO:0000313" key="6">
    <source>
        <dbReference type="EMBL" id="KAG6717429.1"/>
    </source>
</evidence>
<keyword evidence="2 4" id="KW-0560">Oxidoreductase</keyword>
<keyword evidence="1 4" id="KW-0479">Metal-binding</keyword>
<evidence type="ECO:0000313" key="7">
    <source>
        <dbReference type="Proteomes" id="UP000811246"/>
    </source>
</evidence>
<dbReference type="PANTHER" id="PTHR10209">
    <property type="entry name" value="OXIDOREDUCTASE, 2OG-FE II OXYGENASE FAMILY PROTEIN"/>
    <property type="match status" value="1"/>
</dbReference>
<dbReference type="GO" id="GO:0051213">
    <property type="term" value="F:dioxygenase activity"/>
    <property type="evidence" value="ECO:0007669"/>
    <property type="project" value="UniProtKB-ARBA"/>
</dbReference>
<protein>
    <recommendedName>
        <fullName evidence="5">Fe2OG dioxygenase domain-containing protein</fullName>
    </recommendedName>
</protein>
<feature type="domain" description="Fe2OG dioxygenase" evidence="5">
    <location>
        <begin position="205"/>
        <end position="311"/>
    </location>
</feature>